<reference evidence="2" key="1">
    <citation type="journal article" date="2014" name="Genome">
        <title>Draft Genome Sequences of Three Strains of Bacteroides pyogenes Isolated from a Cat and Swine.</title>
        <authorList>
            <person name="Sakamoto M."/>
            <person name="Oshima K."/>
            <person name="Suda W."/>
            <person name="Kitamura K."/>
            <person name="Iida T."/>
            <person name="Hattori M."/>
            <person name="Ohkuma M."/>
        </authorList>
    </citation>
    <scope>NUCLEOTIDE SEQUENCE [LARGE SCALE GENOMIC DNA]</scope>
    <source>
        <strain evidence="2">JCM 6294</strain>
    </source>
</reference>
<evidence type="ECO:0000313" key="1">
    <source>
        <dbReference type="EMBL" id="GAE17717.1"/>
    </source>
</evidence>
<sequence length="63" mass="7073">MQGFDSHRIFFIISGLPEDPLFTCRLSLFTTGKKEFFCRITLSLQTVDGSGEKRSSARLGSNQ</sequence>
<gene>
    <name evidence="1" type="ORF">JCM6294_501</name>
</gene>
<dbReference type="EMBL" id="BAIR01000003">
    <property type="protein sequence ID" value="GAE17717.1"/>
    <property type="molecule type" value="Genomic_DNA"/>
</dbReference>
<comment type="caution">
    <text evidence="1">The sequence shown here is derived from an EMBL/GenBank/DDBJ whole genome shotgun (WGS) entry which is preliminary data.</text>
</comment>
<dbReference type="Proteomes" id="UP000018842">
    <property type="component" value="Unassembled WGS sequence"/>
</dbReference>
<name>W4PD77_9BACE</name>
<protein>
    <submittedName>
        <fullName evidence="1">Uncharacterized protein</fullName>
    </submittedName>
</protein>
<accession>W4PD77</accession>
<proteinExistence type="predicted"/>
<organism evidence="1 2">
    <name type="scientific">Bacteroides pyogenes DSM 20611 = JCM 6294</name>
    <dbReference type="NCBI Taxonomy" id="1121100"/>
    <lineage>
        <taxon>Bacteria</taxon>
        <taxon>Pseudomonadati</taxon>
        <taxon>Bacteroidota</taxon>
        <taxon>Bacteroidia</taxon>
        <taxon>Bacteroidales</taxon>
        <taxon>Bacteroidaceae</taxon>
        <taxon>Bacteroides</taxon>
    </lineage>
</organism>
<evidence type="ECO:0000313" key="2">
    <source>
        <dbReference type="Proteomes" id="UP000018842"/>
    </source>
</evidence>
<dbReference type="AlphaFoldDB" id="W4PD77"/>